<dbReference type="CDD" id="cd03784">
    <property type="entry name" value="GT1_Gtf-like"/>
    <property type="match status" value="1"/>
</dbReference>
<dbReference type="Pfam" id="PF00201">
    <property type="entry name" value="UDPGT"/>
    <property type="match status" value="1"/>
</dbReference>
<reference evidence="12" key="1">
    <citation type="submission" date="2023-10" db="EMBL/GenBank/DDBJ databases">
        <title>Genome assembly of Pristionchus species.</title>
        <authorList>
            <person name="Yoshida K."/>
            <person name="Sommer R.J."/>
        </authorList>
    </citation>
    <scope>NUCLEOTIDE SEQUENCE</scope>
    <source>
        <strain evidence="12">RS5133</strain>
    </source>
</reference>
<evidence type="ECO:0000256" key="7">
    <source>
        <dbReference type="ARBA" id="ARBA00022729"/>
    </source>
</evidence>
<evidence type="ECO:0000256" key="11">
    <source>
        <dbReference type="SAM" id="Phobius"/>
    </source>
</evidence>
<dbReference type="InterPro" id="IPR002213">
    <property type="entry name" value="UDP_glucos_trans"/>
</dbReference>
<dbReference type="EC" id="2.4.1.17" evidence="3"/>
<comment type="caution">
    <text evidence="12">The sequence shown here is derived from an EMBL/GenBank/DDBJ whole genome shotgun (WGS) entry which is preliminary data.</text>
</comment>
<keyword evidence="4" id="KW-0328">Glycosyltransferase</keyword>
<feature type="non-terminal residue" evidence="12">
    <location>
        <position position="1"/>
    </location>
</feature>
<keyword evidence="7" id="KW-0732">Signal</keyword>
<dbReference type="PANTHER" id="PTHR48043">
    <property type="entry name" value="EG:EG0003.4 PROTEIN-RELATED"/>
    <property type="match status" value="1"/>
</dbReference>
<dbReference type="Gene3D" id="3.40.50.2000">
    <property type="entry name" value="Glycogen Phosphorylase B"/>
    <property type="match status" value="1"/>
</dbReference>
<organism evidence="12 13">
    <name type="scientific">Pristionchus fissidentatus</name>
    <dbReference type="NCBI Taxonomy" id="1538716"/>
    <lineage>
        <taxon>Eukaryota</taxon>
        <taxon>Metazoa</taxon>
        <taxon>Ecdysozoa</taxon>
        <taxon>Nematoda</taxon>
        <taxon>Chromadorea</taxon>
        <taxon>Rhabditida</taxon>
        <taxon>Rhabditina</taxon>
        <taxon>Diplogasteromorpha</taxon>
        <taxon>Diplogasteroidea</taxon>
        <taxon>Neodiplogasteridae</taxon>
        <taxon>Pristionchus</taxon>
    </lineage>
</organism>
<feature type="transmembrane region" description="Helical" evidence="11">
    <location>
        <begin position="147"/>
        <end position="166"/>
    </location>
</feature>
<protein>
    <recommendedName>
        <fullName evidence="3">glucuronosyltransferase</fullName>
        <ecNumber evidence="3">2.4.1.17</ecNumber>
    </recommendedName>
</protein>
<evidence type="ECO:0000256" key="2">
    <source>
        <dbReference type="ARBA" id="ARBA00009995"/>
    </source>
</evidence>
<evidence type="ECO:0000256" key="6">
    <source>
        <dbReference type="ARBA" id="ARBA00022692"/>
    </source>
</evidence>
<keyword evidence="6 11" id="KW-0812">Transmembrane</keyword>
<dbReference type="FunFam" id="3.40.50.2000:FF:000038">
    <property type="entry name" value="UDP-GlucuronosylTransferase"/>
    <property type="match status" value="1"/>
</dbReference>
<comment type="subcellular location">
    <subcellularLocation>
        <location evidence="1">Membrane</location>
        <topology evidence="1">Single-pass membrane protein</topology>
    </subcellularLocation>
</comment>
<keyword evidence="8 11" id="KW-1133">Transmembrane helix</keyword>
<evidence type="ECO:0000256" key="9">
    <source>
        <dbReference type="ARBA" id="ARBA00023136"/>
    </source>
</evidence>
<sequence>TPNLHFFSWTPQNDLLADDRITAFITHGGMASTQETALRGKPGLFIPFMGDQPRNSGMMEKNGLGKVFSKFDLFDSDKLVVAIEDLLENDSYRQNAARIAEMIKKKPFSARDQLVKTVEFAAEFGPSPALRPKILDMNWIELYNADLVALFVTTVVIVLVILPMVLTRCISSFIIFVKVKED</sequence>
<dbReference type="GO" id="GO:0016020">
    <property type="term" value="C:membrane"/>
    <property type="evidence" value="ECO:0007669"/>
    <property type="project" value="UniProtKB-SubCell"/>
</dbReference>
<dbReference type="InterPro" id="IPR050271">
    <property type="entry name" value="UDP-glycosyltransferase"/>
</dbReference>
<evidence type="ECO:0000256" key="1">
    <source>
        <dbReference type="ARBA" id="ARBA00004167"/>
    </source>
</evidence>
<dbReference type="AlphaFoldDB" id="A0AAV5VD59"/>
<evidence type="ECO:0000256" key="3">
    <source>
        <dbReference type="ARBA" id="ARBA00012544"/>
    </source>
</evidence>
<keyword evidence="9 11" id="KW-0472">Membrane</keyword>
<keyword evidence="5" id="KW-0808">Transferase</keyword>
<evidence type="ECO:0000256" key="5">
    <source>
        <dbReference type="ARBA" id="ARBA00022679"/>
    </source>
</evidence>
<keyword evidence="13" id="KW-1185">Reference proteome</keyword>
<evidence type="ECO:0000313" key="13">
    <source>
        <dbReference type="Proteomes" id="UP001432322"/>
    </source>
</evidence>
<comment type="catalytic activity">
    <reaction evidence="10">
        <text>glucuronate acceptor + UDP-alpha-D-glucuronate = acceptor beta-D-glucuronoside + UDP + H(+)</text>
        <dbReference type="Rhea" id="RHEA:21032"/>
        <dbReference type="ChEBI" id="CHEBI:15378"/>
        <dbReference type="ChEBI" id="CHEBI:58052"/>
        <dbReference type="ChEBI" id="CHEBI:58223"/>
        <dbReference type="ChEBI" id="CHEBI:132367"/>
        <dbReference type="ChEBI" id="CHEBI:132368"/>
        <dbReference type="EC" id="2.4.1.17"/>
    </reaction>
</comment>
<name>A0AAV5VD59_9BILA</name>
<evidence type="ECO:0000313" key="12">
    <source>
        <dbReference type="EMBL" id="GMT15849.1"/>
    </source>
</evidence>
<proteinExistence type="inferred from homology"/>
<dbReference type="EMBL" id="BTSY01000002">
    <property type="protein sequence ID" value="GMT15849.1"/>
    <property type="molecule type" value="Genomic_DNA"/>
</dbReference>
<dbReference type="PANTHER" id="PTHR48043:SF23">
    <property type="entry name" value="UDP-GLUCURONOSYLTRANSFERASE"/>
    <property type="match status" value="1"/>
</dbReference>
<evidence type="ECO:0000256" key="8">
    <source>
        <dbReference type="ARBA" id="ARBA00022989"/>
    </source>
</evidence>
<accession>A0AAV5VD59</accession>
<evidence type="ECO:0000256" key="10">
    <source>
        <dbReference type="ARBA" id="ARBA00047475"/>
    </source>
</evidence>
<evidence type="ECO:0000256" key="4">
    <source>
        <dbReference type="ARBA" id="ARBA00022676"/>
    </source>
</evidence>
<gene>
    <name evidence="12" type="ORF">PFISCL1PPCAC_7147</name>
</gene>
<dbReference type="Proteomes" id="UP001432322">
    <property type="component" value="Unassembled WGS sequence"/>
</dbReference>
<comment type="similarity">
    <text evidence="2">Belongs to the UDP-glycosyltransferase family.</text>
</comment>
<dbReference type="GO" id="GO:0015020">
    <property type="term" value="F:glucuronosyltransferase activity"/>
    <property type="evidence" value="ECO:0007669"/>
    <property type="project" value="UniProtKB-EC"/>
</dbReference>
<dbReference type="SUPFAM" id="SSF53756">
    <property type="entry name" value="UDP-Glycosyltransferase/glycogen phosphorylase"/>
    <property type="match status" value="1"/>
</dbReference>